<dbReference type="GeneID" id="34607199"/>
<comment type="caution">
    <text evidence="1">The sequence shown here is derived from an EMBL/GenBank/DDBJ whole genome shotgun (WGS) entry which is preliminary data.</text>
</comment>
<organism evidence="1 2">
    <name type="scientific">Fonsecaea monophora</name>
    <dbReference type="NCBI Taxonomy" id="254056"/>
    <lineage>
        <taxon>Eukaryota</taxon>
        <taxon>Fungi</taxon>
        <taxon>Dikarya</taxon>
        <taxon>Ascomycota</taxon>
        <taxon>Pezizomycotina</taxon>
        <taxon>Eurotiomycetes</taxon>
        <taxon>Chaetothyriomycetidae</taxon>
        <taxon>Chaetothyriales</taxon>
        <taxon>Herpotrichiellaceae</taxon>
        <taxon>Fonsecaea</taxon>
    </lineage>
</organism>
<reference evidence="1 2" key="1">
    <citation type="submission" date="2016-03" db="EMBL/GenBank/DDBJ databases">
        <title>Draft genome sequence of the Fonsecaea monophora CBS 269.37.</title>
        <authorList>
            <person name="Bombassaro A."/>
            <person name="Vinicius W.A."/>
            <person name="De Hoog S."/>
            <person name="Sun J."/>
            <person name="Souza E.M."/>
            <person name="Raittz R.T."/>
            <person name="Costa F."/>
            <person name="Leao A.C."/>
            <person name="Tadra-Sfeir M.Z."/>
            <person name="Baura V."/>
            <person name="Balsanelli E."/>
            <person name="Pedrosa F.O."/>
            <person name="Moreno L.F."/>
            <person name="Steffens M.B."/>
            <person name="Xi L."/>
            <person name="Bocca A.L."/>
            <person name="Felipe M.S."/>
            <person name="Teixeira M."/>
            <person name="Telles Filho F.Q."/>
            <person name="Azevedo C.M."/>
            <person name="Gomes R."/>
            <person name="Vicente V.A."/>
        </authorList>
    </citation>
    <scope>NUCLEOTIDE SEQUENCE [LARGE SCALE GENOMIC DNA]</scope>
    <source>
        <strain evidence="1 2">CBS 269.37</strain>
    </source>
</reference>
<dbReference type="OrthoDB" id="3501647at2759"/>
<dbReference type="RefSeq" id="XP_022505718.1">
    <property type="nucleotide sequence ID" value="XM_022661972.1"/>
</dbReference>
<dbReference type="AlphaFoldDB" id="A0A177EQ55"/>
<evidence type="ECO:0000313" key="2">
    <source>
        <dbReference type="Proteomes" id="UP000077002"/>
    </source>
</evidence>
<accession>A0A177EQ55</accession>
<dbReference type="EMBL" id="LVKK01000268">
    <property type="protein sequence ID" value="OAG33766.1"/>
    <property type="molecule type" value="Genomic_DNA"/>
</dbReference>
<evidence type="ECO:0000313" key="1">
    <source>
        <dbReference type="EMBL" id="OAG33766.1"/>
    </source>
</evidence>
<proteinExistence type="predicted"/>
<name>A0A177EQ55_9EURO</name>
<dbReference type="Proteomes" id="UP000077002">
    <property type="component" value="Unassembled WGS sequence"/>
</dbReference>
<protein>
    <submittedName>
        <fullName evidence="1">Uncharacterized protein</fullName>
    </submittedName>
</protein>
<keyword evidence="2" id="KW-1185">Reference proteome</keyword>
<gene>
    <name evidence="1" type="ORF">AYO21_12168</name>
</gene>
<sequence>MGTTSAAKLYLAKRLHPKRFFSAAERGLLRCIWGADDNEWVDLPGPAYFWPDKPEWYAKNGFEPRVDQKDNYKKALAALNGEFVEEWEDHLLHSQAPYDLVWNRFFVGA</sequence>